<dbReference type="Proteomes" id="UP000245956">
    <property type="component" value="Unassembled WGS sequence"/>
</dbReference>
<dbReference type="InterPro" id="IPR030476">
    <property type="entry name" value="Pentaxin_CS"/>
</dbReference>
<sequence>MAHHTPQTPPIGTAYGRIEGRIHGLDSAVSGAAEDGGGSRDVAVRTAVRKYSTFTECKRVARHFLAHHWERATTKGGCHWQLSQPSSPIRLDWKSLLLPQAQAAPDNHHGPKVVSPQLLYAGSGCDVGTRTLAPRCVNASKVPSEARGGIRPATGHGTDQARTHLARAVGRASTPLRSLQRVAEVKQEPESFLAAVATMMMAWRRALVSCALRCHAASDADVGLDAPFRPVRATHACLSWRSRCGVSREHRNGMGRFVLGSKHARCPMPTPASVSTSHVAGIRDECATENNNCH</sequence>
<organism evidence="1 2">
    <name type="scientific">Purpureocillium lilacinum</name>
    <name type="common">Paecilomyces lilacinus</name>
    <dbReference type="NCBI Taxonomy" id="33203"/>
    <lineage>
        <taxon>Eukaryota</taxon>
        <taxon>Fungi</taxon>
        <taxon>Dikarya</taxon>
        <taxon>Ascomycota</taxon>
        <taxon>Pezizomycotina</taxon>
        <taxon>Sordariomycetes</taxon>
        <taxon>Hypocreomycetidae</taxon>
        <taxon>Hypocreales</taxon>
        <taxon>Ophiocordycipitaceae</taxon>
        <taxon>Purpureocillium</taxon>
    </lineage>
</organism>
<dbReference type="EMBL" id="LCWV01000001">
    <property type="protein sequence ID" value="PWI76127.1"/>
    <property type="molecule type" value="Genomic_DNA"/>
</dbReference>
<gene>
    <name evidence="1" type="ORF">PCL_03321</name>
</gene>
<accession>A0A2U3ENP2</accession>
<name>A0A2U3ENP2_PURLI</name>
<comment type="caution">
    <text evidence="1">The sequence shown here is derived from an EMBL/GenBank/DDBJ whole genome shotgun (WGS) entry which is preliminary data.</text>
</comment>
<evidence type="ECO:0000313" key="1">
    <source>
        <dbReference type="EMBL" id="PWI76127.1"/>
    </source>
</evidence>
<evidence type="ECO:0000313" key="2">
    <source>
        <dbReference type="Proteomes" id="UP000245956"/>
    </source>
</evidence>
<protein>
    <submittedName>
        <fullName evidence="1">Uncharacterized protein</fullName>
    </submittedName>
</protein>
<dbReference type="AlphaFoldDB" id="A0A2U3ENP2"/>
<dbReference type="PROSITE" id="PS00289">
    <property type="entry name" value="PTX_1"/>
    <property type="match status" value="1"/>
</dbReference>
<proteinExistence type="predicted"/>
<reference evidence="1 2" key="1">
    <citation type="journal article" date="2016" name="Front. Microbiol.">
        <title>Genome and transcriptome sequences reveal the specific parasitism of the nematophagous Purpureocillium lilacinum 36-1.</title>
        <authorList>
            <person name="Xie J."/>
            <person name="Li S."/>
            <person name="Mo C."/>
            <person name="Xiao X."/>
            <person name="Peng D."/>
            <person name="Wang G."/>
            <person name="Xiao Y."/>
        </authorList>
    </citation>
    <scope>NUCLEOTIDE SEQUENCE [LARGE SCALE GENOMIC DNA]</scope>
    <source>
        <strain evidence="1 2">36-1</strain>
    </source>
</reference>